<dbReference type="Proteomes" id="UP000233080">
    <property type="component" value="Unassembled WGS sequence"/>
</dbReference>
<dbReference type="OMA" id="CICANIQ"/>
<reference evidence="1" key="1">
    <citation type="submission" date="2025-08" db="UniProtKB">
        <authorList>
            <consortium name="Ensembl"/>
        </authorList>
    </citation>
    <scope>IDENTIFICATION</scope>
</reference>
<sequence>MSAVHDNENPCCLIECHPLSTFALYGHFSFHDLVSFPYIMRSDYICANIQI</sequence>
<name>A0A2K5HB49_COLAP</name>
<evidence type="ECO:0000313" key="1">
    <source>
        <dbReference type="Ensembl" id="ENSCANP00000001567.1"/>
    </source>
</evidence>
<dbReference type="Ensembl" id="ENSCANT00000006542.1">
    <property type="protein sequence ID" value="ENSCANP00000001567.1"/>
    <property type="gene ID" value="ENSCANG00000005967.1"/>
</dbReference>
<reference evidence="1" key="2">
    <citation type="submission" date="2025-09" db="UniProtKB">
        <authorList>
            <consortium name="Ensembl"/>
        </authorList>
    </citation>
    <scope>IDENTIFICATION</scope>
</reference>
<organism evidence="1 2">
    <name type="scientific">Colobus angolensis palliatus</name>
    <name type="common">Peters' Angolan colobus</name>
    <dbReference type="NCBI Taxonomy" id="336983"/>
    <lineage>
        <taxon>Eukaryota</taxon>
        <taxon>Metazoa</taxon>
        <taxon>Chordata</taxon>
        <taxon>Craniata</taxon>
        <taxon>Vertebrata</taxon>
        <taxon>Euteleostomi</taxon>
        <taxon>Mammalia</taxon>
        <taxon>Eutheria</taxon>
        <taxon>Euarchontoglires</taxon>
        <taxon>Primates</taxon>
        <taxon>Haplorrhini</taxon>
        <taxon>Catarrhini</taxon>
        <taxon>Cercopithecidae</taxon>
        <taxon>Colobinae</taxon>
        <taxon>Colobus</taxon>
    </lineage>
</organism>
<protein>
    <submittedName>
        <fullName evidence="1">Uncharacterized protein</fullName>
    </submittedName>
</protein>
<proteinExistence type="predicted"/>
<keyword evidence="2" id="KW-1185">Reference proteome</keyword>
<evidence type="ECO:0000313" key="2">
    <source>
        <dbReference type="Proteomes" id="UP000233080"/>
    </source>
</evidence>
<accession>A0A2K5HB49</accession>
<dbReference type="AlphaFoldDB" id="A0A2K5HB49"/>